<evidence type="ECO:0000313" key="7">
    <source>
        <dbReference type="Proteomes" id="UP001205601"/>
    </source>
</evidence>
<reference evidence="7" key="1">
    <citation type="submission" date="2023-07" db="EMBL/GenBank/DDBJ databases">
        <title>Defluviimonas sediminis sp. nov., isolated from mangrove sediment.</title>
        <authorList>
            <person name="Liu L."/>
            <person name="Li J."/>
            <person name="Huang Y."/>
            <person name="Pan J."/>
            <person name="Li M."/>
        </authorList>
    </citation>
    <scope>NUCLEOTIDE SEQUENCE [LARGE SCALE GENOMIC DNA]</scope>
    <source>
        <strain evidence="7">FT324</strain>
    </source>
</reference>
<keyword evidence="2 4" id="KW-0732">Signal</keyword>
<dbReference type="Pfam" id="PF03968">
    <property type="entry name" value="LptD_N"/>
    <property type="match status" value="1"/>
</dbReference>
<evidence type="ECO:0000259" key="5">
    <source>
        <dbReference type="Pfam" id="PF03968"/>
    </source>
</evidence>
<keyword evidence="3" id="KW-0574">Periplasm</keyword>
<dbReference type="InterPro" id="IPR014340">
    <property type="entry name" value="LptA"/>
</dbReference>
<dbReference type="InterPro" id="IPR005653">
    <property type="entry name" value="OstA-like_N"/>
</dbReference>
<dbReference type="Gene3D" id="2.60.450.10">
    <property type="entry name" value="Lipopolysaccharide (LPS) transport protein A like domain"/>
    <property type="match status" value="1"/>
</dbReference>
<dbReference type="Proteomes" id="UP001205601">
    <property type="component" value="Unassembled WGS sequence"/>
</dbReference>
<dbReference type="PANTHER" id="PTHR36504:SF1">
    <property type="entry name" value="LIPOPOLYSACCHARIDE EXPORT SYSTEM PROTEIN LPTA"/>
    <property type="match status" value="1"/>
</dbReference>
<evidence type="ECO:0000256" key="2">
    <source>
        <dbReference type="ARBA" id="ARBA00022729"/>
    </source>
</evidence>
<organism evidence="6 7">
    <name type="scientific">Albidovulum sediminis</name>
    <dbReference type="NCBI Taxonomy" id="3066345"/>
    <lineage>
        <taxon>Bacteria</taxon>
        <taxon>Pseudomonadati</taxon>
        <taxon>Pseudomonadota</taxon>
        <taxon>Alphaproteobacteria</taxon>
        <taxon>Rhodobacterales</taxon>
        <taxon>Paracoccaceae</taxon>
        <taxon>Albidovulum</taxon>
    </lineage>
</organism>
<keyword evidence="7" id="KW-1185">Reference proteome</keyword>
<gene>
    <name evidence="6" type="primary">lptA</name>
    <name evidence="6" type="ORF">N5I32_17735</name>
</gene>
<accession>A0ABT2NRP7</accession>
<evidence type="ECO:0000313" key="6">
    <source>
        <dbReference type="EMBL" id="MCT8331365.1"/>
    </source>
</evidence>
<sequence length="164" mass="16480">MFLRAITIAFSLILAASGAAQAQGSEIAFGGIKADTSLPVEVTADQLAVNQADGTAVFSGNVVVSQGEMRLGADEIRVEYGAGGQNRIERLIATGNVVLTSGPDAAKANTAEYTVDSGEIVLAGSVLLTQGATVLSGETLSLNLAAGTGQMGGRVKTVLQPGSN</sequence>
<evidence type="ECO:0000256" key="3">
    <source>
        <dbReference type="ARBA" id="ARBA00022764"/>
    </source>
</evidence>
<feature type="signal peptide" evidence="4">
    <location>
        <begin position="1"/>
        <end position="22"/>
    </location>
</feature>
<evidence type="ECO:0000256" key="1">
    <source>
        <dbReference type="ARBA" id="ARBA00022448"/>
    </source>
</evidence>
<proteinExistence type="predicted"/>
<protein>
    <submittedName>
        <fullName evidence="6">Lipopolysaccharide transport periplasmic protein LptA</fullName>
    </submittedName>
</protein>
<evidence type="ECO:0000256" key="4">
    <source>
        <dbReference type="SAM" id="SignalP"/>
    </source>
</evidence>
<dbReference type="NCBIfam" id="TIGR03002">
    <property type="entry name" value="outer_YhbN_LptA"/>
    <property type="match status" value="1"/>
</dbReference>
<keyword evidence="1" id="KW-0813">Transport</keyword>
<comment type="caution">
    <text evidence="6">The sequence shown here is derived from an EMBL/GenBank/DDBJ whole genome shotgun (WGS) entry which is preliminary data.</text>
</comment>
<dbReference type="EMBL" id="JAOCQF010000003">
    <property type="protein sequence ID" value="MCT8331365.1"/>
    <property type="molecule type" value="Genomic_DNA"/>
</dbReference>
<dbReference type="RefSeq" id="WP_261497242.1">
    <property type="nucleotide sequence ID" value="NZ_JAOCQF010000003.1"/>
</dbReference>
<name>A0ABT2NRP7_9RHOB</name>
<feature type="chain" id="PRO_5046506805" evidence="4">
    <location>
        <begin position="23"/>
        <end position="164"/>
    </location>
</feature>
<dbReference type="InterPro" id="IPR052037">
    <property type="entry name" value="LPS_export_LptA"/>
</dbReference>
<feature type="domain" description="Organic solvent tolerance-like N-terminal" evidence="5">
    <location>
        <begin position="41"/>
        <end position="146"/>
    </location>
</feature>
<dbReference type="PANTHER" id="PTHR36504">
    <property type="entry name" value="LIPOPOLYSACCHARIDE EXPORT SYSTEM PROTEIN LPTA"/>
    <property type="match status" value="1"/>
</dbReference>